<dbReference type="InterPro" id="IPR027417">
    <property type="entry name" value="P-loop_NTPase"/>
</dbReference>
<organism evidence="3 4">
    <name type="scientific">Serinicoccus chungangensis</name>
    <dbReference type="NCBI Taxonomy" id="767452"/>
    <lineage>
        <taxon>Bacteria</taxon>
        <taxon>Bacillati</taxon>
        <taxon>Actinomycetota</taxon>
        <taxon>Actinomycetes</taxon>
        <taxon>Micrococcales</taxon>
        <taxon>Ornithinimicrobiaceae</taxon>
        <taxon>Serinicoccus</taxon>
    </lineage>
</organism>
<dbReference type="InterPro" id="IPR005662">
    <property type="entry name" value="GTPase_Era-like"/>
</dbReference>
<dbReference type="OrthoDB" id="974105at2"/>
<dbReference type="InterPro" id="IPR006073">
    <property type="entry name" value="GTP-bd"/>
</dbReference>
<dbReference type="PANTHER" id="PTHR42698:SF1">
    <property type="entry name" value="GTPASE ERA, MITOCHONDRIAL"/>
    <property type="match status" value="1"/>
</dbReference>
<dbReference type="EMBL" id="LQBL01000022">
    <property type="protein sequence ID" value="KUG55614.1"/>
    <property type="molecule type" value="Genomic_DNA"/>
</dbReference>
<dbReference type="AlphaFoldDB" id="A0A0W8I876"/>
<gene>
    <name evidence="3" type="ORF">AVL62_04680</name>
</gene>
<feature type="transmembrane region" description="Helical" evidence="1">
    <location>
        <begin position="472"/>
        <end position="495"/>
    </location>
</feature>
<keyword evidence="1" id="KW-1133">Transmembrane helix</keyword>
<dbReference type="GO" id="GO:0000028">
    <property type="term" value="P:ribosomal small subunit assembly"/>
    <property type="evidence" value="ECO:0007669"/>
    <property type="project" value="TreeGrafter"/>
</dbReference>
<dbReference type="PANTHER" id="PTHR42698">
    <property type="entry name" value="GTPASE ERA"/>
    <property type="match status" value="1"/>
</dbReference>
<dbReference type="GO" id="GO:0043024">
    <property type="term" value="F:ribosomal small subunit binding"/>
    <property type="evidence" value="ECO:0007669"/>
    <property type="project" value="TreeGrafter"/>
</dbReference>
<reference evidence="3 4" key="1">
    <citation type="submission" date="2015-12" db="EMBL/GenBank/DDBJ databases">
        <title>Serinicoccus chungangenesis strain CD08_5 genome sequencing and assembly.</title>
        <authorList>
            <person name="Chander A.M."/>
            <person name="Kaur G."/>
            <person name="Nair G.R."/>
            <person name="Dhawan D.K."/>
            <person name="Kochhar R.K."/>
            <person name="Mayilraj S."/>
            <person name="Bhadada S.K."/>
        </authorList>
    </citation>
    <scope>NUCLEOTIDE SEQUENCE [LARGE SCALE GENOMIC DNA]</scope>
    <source>
        <strain evidence="3 4">CD08_5</strain>
    </source>
</reference>
<dbReference type="GO" id="GO:0005829">
    <property type="term" value="C:cytosol"/>
    <property type="evidence" value="ECO:0007669"/>
    <property type="project" value="TreeGrafter"/>
</dbReference>
<dbReference type="SUPFAM" id="SSF52540">
    <property type="entry name" value="P-loop containing nucleoside triphosphate hydrolases"/>
    <property type="match status" value="1"/>
</dbReference>
<evidence type="ECO:0000256" key="1">
    <source>
        <dbReference type="SAM" id="Phobius"/>
    </source>
</evidence>
<feature type="domain" description="G" evidence="2">
    <location>
        <begin position="58"/>
        <end position="193"/>
    </location>
</feature>
<keyword evidence="1" id="KW-0472">Membrane</keyword>
<feature type="transmembrane region" description="Helical" evidence="1">
    <location>
        <begin position="436"/>
        <end position="460"/>
    </location>
</feature>
<dbReference type="STRING" id="767452.AVL62_04680"/>
<keyword evidence="4" id="KW-1185">Reference proteome</keyword>
<evidence type="ECO:0000313" key="3">
    <source>
        <dbReference type="EMBL" id="KUG55614.1"/>
    </source>
</evidence>
<name>A0A0W8I876_9MICO</name>
<dbReference type="CDD" id="cd11383">
    <property type="entry name" value="YfjP"/>
    <property type="match status" value="1"/>
</dbReference>
<accession>A0A0W8I876</accession>
<comment type="caution">
    <text evidence="3">The sequence shown here is derived from an EMBL/GenBank/DDBJ whole genome shotgun (WGS) entry which is preliminary data.</text>
</comment>
<dbReference type="GO" id="GO:0005525">
    <property type="term" value="F:GTP binding"/>
    <property type="evidence" value="ECO:0007669"/>
    <property type="project" value="InterPro"/>
</dbReference>
<sequence>MSRRRGELPLDIPQRSARLATALDVGAEQLEPGSTGAAREVLGRVDERWAIAGGRTVVALAGATGSGKSSLFNALVGEDVSAISPRRPTTAESAAAVWGDEDAGELLDWLGIAHRHHVAPGEATGGLDGLVLVDLPDVDSRELRHRVEADRILERADVFVWVADPQKYADARLHDDYLRPLRHHDAVMLVVLNQVDRIREEGGVEQVAADLRRLVQADGAGDHEVVTTSARTQHGVPELAARIGAVVGARNAAEARLAADLRAAATRVLTDGTGERTPEFGEQADRQLHEALTVAAGVPVVLDAVHHDYRRRAHARTGWPFTRWLAGLRPDPLRRLRLGDDTAGRSGIAPSDVRSVLGRSSLPGPTPAARATVQLATQQLGERTGEGLPQRWADAVLEAASPGEDTLSDALDQAVVGVPLRTRTPLWWGVLGSLQLVLAATAVAGALWLATLVVLGWLQLPVEAPSWGPVPIPLALLVGGAGAGLLLALVGRGAARVGAARRRRQVQHALDEAVDEVSFRHVRKPVMTVLDRHAKTRSLLEEAAA</sequence>
<dbReference type="GO" id="GO:0019843">
    <property type="term" value="F:rRNA binding"/>
    <property type="evidence" value="ECO:0007669"/>
    <property type="project" value="TreeGrafter"/>
</dbReference>
<dbReference type="Gene3D" id="3.40.50.300">
    <property type="entry name" value="P-loop containing nucleotide triphosphate hydrolases"/>
    <property type="match status" value="1"/>
</dbReference>
<dbReference type="RefSeq" id="WP_058890722.1">
    <property type="nucleotide sequence ID" value="NZ_LQBL01000022.1"/>
</dbReference>
<protein>
    <submittedName>
        <fullName evidence="3">ABC transporter</fullName>
    </submittedName>
</protein>
<evidence type="ECO:0000313" key="4">
    <source>
        <dbReference type="Proteomes" id="UP000054837"/>
    </source>
</evidence>
<evidence type="ECO:0000259" key="2">
    <source>
        <dbReference type="Pfam" id="PF01926"/>
    </source>
</evidence>
<keyword evidence="1" id="KW-0812">Transmembrane</keyword>
<dbReference type="Pfam" id="PF01926">
    <property type="entry name" value="MMR_HSR1"/>
    <property type="match status" value="1"/>
</dbReference>
<dbReference type="Proteomes" id="UP000054837">
    <property type="component" value="Unassembled WGS sequence"/>
</dbReference>
<proteinExistence type="predicted"/>